<evidence type="ECO:0000256" key="1">
    <source>
        <dbReference type="ARBA" id="ARBA00000971"/>
    </source>
</evidence>
<dbReference type="RefSeq" id="WP_091522984.1">
    <property type="nucleotide sequence ID" value="NZ_FOVI01000011.1"/>
</dbReference>
<dbReference type="SUPFAM" id="SSF54534">
    <property type="entry name" value="FKBP-like"/>
    <property type="match status" value="1"/>
</dbReference>
<evidence type="ECO:0000259" key="5">
    <source>
        <dbReference type="PROSITE" id="PS50059"/>
    </source>
</evidence>
<feature type="domain" description="PPIase FKBP-type" evidence="5">
    <location>
        <begin position="89"/>
        <end position="176"/>
    </location>
</feature>
<evidence type="ECO:0000313" key="6">
    <source>
        <dbReference type="EMBL" id="SFN80914.1"/>
    </source>
</evidence>
<dbReference type="OrthoDB" id="1093155at2"/>
<comment type="catalytic activity">
    <reaction evidence="1 3 4">
        <text>[protein]-peptidylproline (omega=180) = [protein]-peptidylproline (omega=0)</text>
        <dbReference type="Rhea" id="RHEA:16237"/>
        <dbReference type="Rhea" id="RHEA-COMP:10747"/>
        <dbReference type="Rhea" id="RHEA-COMP:10748"/>
        <dbReference type="ChEBI" id="CHEBI:83833"/>
        <dbReference type="ChEBI" id="CHEBI:83834"/>
        <dbReference type="EC" id="5.2.1.8"/>
    </reaction>
</comment>
<dbReference type="Gene3D" id="3.10.50.40">
    <property type="match status" value="1"/>
</dbReference>
<dbReference type="EMBL" id="FOVI01000011">
    <property type="protein sequence ID" value="SFN80914.1"/>
    <property type="molecule type" value="Genomic_DNA"/>
</dbReference>
<evidence type="ECO:0000256" key="4">
    <source>
        <dbReference type="RuleBase" id="RU003915"/>
    </source>
</evidence>
<organism evidence="6 7">
    <name type="scientific">Paenimyroides ummariense</name>
    <dbReference type="NCBI Taxonomy" id="913024"/>
    <lineage>
        <taxon>Bacteria</taxon>
        <taxon>Pseudomonadati</taxon>
        <taxon>Bacteroidota</taxon>
        <taxon>Flavobacteriia</taxon>
        <taxon>Flavobacteriales</taxon>
        <taxon>Flavobacteriaceae</taxon>
        <taxon>Paenimyroides</taxon>
    </lineage>
</organism>
<dbReference type="NCBIfam" id="TIGR03516">
    <property type="entry name" value="ppisom_GldI"/>
    <property type="match status" value="1"/>
</dbReference>
<dbReference type="Proteomes" id="UP000199036">
    <property type="component" value="Unassembled WGS sequence"/>
</dbReference>
<dbReference type="InterPro" id="IPR001179">
    <property type="entry name" value="PPIase_FKBP_dom"/>
</dbReference>
<dbReference type="Pfam" id="PF00254">
    <property type="entry name" value="FKBP_C"/>
    <property type="match status" value="1"/>
</dbReference>
<keyword evidence="3 4" id="KW-0413">Isomerase</keyword>
<gene>
    <name evidence="6" type="ORF">SAMN05421741_11159</name>
</gene>
<dbReference type="AlphaFoldDB" id="A0A1I5C258"/>
<evidence type="ECO:0000256" key="3">
    <source>
        <dbReference type="PROSITE-ProRule" id="PRU00277"/>
    </source>
</evidence>
<dbReference type="InterPro" id="IPR046357">
    <property type="entry name" value="PPIase_dom_sf"/>
</dbReference>
<proteinExistence type="inferred from homology"/>
<comment type="similarity">
    <text evidence="4">Belongs to the FKBP-type PPIase family.</text>
</comment>
<sequence length="178" mass="20267">MKKIIACFALTGLLFACKQPEPRKPVSYSSGTFIKESVQRNKNIVQDEEKLIQNVIKKDSAHHYYQSTLGFWYKYDVAVTTDSLLPKKGDIVKLDFEIYDINSNLIYTKAETTPKVYAVDKQEIMVGLRHAVKLMHKGETVSFIFPSHMAYGYLGDKEKIGTNVPLICKVTLNDIKPE</sequence>
<name>A0A1I5C258_9FLAO</name>
<dbReference type="EC" id="5.2.1.8" evidence="4"/>
<dbReference type="PROSITE" id="PS51257">
    <property type="entry name" value="PROKAR_LIPOPROTEIN"/>
    <property type="match status" value="1"/>
</dbReference>
<evidence type="ECO:0000256" key="2">
    <source>
        <dbReference type="ARBA" id="ARBA00023110"/>
    </source>
</evidence>
<dbReference type="GO" id="GO:0003755">
    <property type="term" value="F:peptidyl-prolyl cis-trans isomerase activity"/>
    <property type="evidence" value="ECO:0007669"/>
    <property type="project" value="UniProtKB-UniRule"/>
</dbReference>
<dbReference type="PROSITE" id="PS50059">
    <property type="entry name" value="FKBP_PPIASE"/>
    <property type="match status" value="1"/>
</dbReference>
<reference evidence="7" key="1">
    <citation type="submission" date="2016-10" db="EMBL/GenBank/DDBJ databases">
        <authorList>
            <person name="Varghese N."/>
            <person name="Submissions S."/>
        </authorList>
    </citation>
    <scope>NUCLEOTIDE SEQUENCE [LARGE SCALE GENOMIC DNA]</scope>
    <source>
        <strain evidence="7">DS-12</strain>
    </source>
</reference>
<evidence type="ECO:0000313" key="7">
    <source>
        <dbReference type="Proteomes" id="UP000199036"/>
    </source>
</evidence>
<dbReference type="STRING" id="913024.SAMN05421741_11159"/>
<keyword evidence="7" id="KW-1185">Reference proteome</keyword>
<protein>
    <recommendedName>
        <fullName evidence="4">Peptidyl-prolyl cis-trans isomerase</fullName>
        <ecNumber evidence="4">5.2.1.8</ecNumber>
    </recommendedName>
</protein>
<keyword evidence="2 3" id="KW-0697">Rotamase</keyword>
<dbReference type="InterPro" id="IPR019869">
    <property type="entry name" value="Motility-assoc_PPIase_GldI"/>
</dbReference>
<accession>A0A1I5C258</accession>